<dbReference type="EMBL" id="JBJDQH010000002">
    <property type="protein sequence ID" value="MFK4264247.1"/>
    <property type="molecule type" value="Genomic_DNA"/>
</dbReference>
<reference evidence="5 6" key="1">
    <citation type="submission" date="2024-11" db="EMBL/GenBank/DDBJ databases">
        <title>The Natural Products Discovery Center: Release of the First 8490 Sequenced Strains for Exploring Actinobacteria Biosynthetic Diversity.</title>
        <authorList>
            <person name="Kalkreuter E."/>
            <person name="Kautsar S.A."/>
            <person name="Yang D."/>
            <person name="Bader C.D."/>
            <person name="Teijaro C.N."/>
            <person name="Fluegel L."/>
            <person name="Davis C.M."/>
            <person name="Simpson J.R."/>
            <person name="Lauterbach L."/>
            <person name="Steele A.D."/>
            <person name="Gui C."/>
            <person name="Meng S."/>
            <person name="Li G."/>
            <person name="Viehrig K."/>
            <person name="Ye F."/>
            <person name="Su P."/>
            <person name="Kiefer A.F."/>
            <person name="Nichols A."/>
            <person name="Cepeda A.J."/>
            <person name="Yan W."/>
            <person name="Fan B."/>
            <person name="Jiang Y."/>
            <person name="Adhikari A."/>
            <person name="Zheng C.-J."/>
            <person name="Schuster L."/>
            <person name="Cowan T.M."/>
            <person name="Smanski M.J."/>
            <person name="Chevrette M.G."/>
            <person name="De Carvalho L.P.S."/>
            <person name="Shen B."/>
        </authorList>
    </citation>
    <scope>NUCLEOTIDE SEQUENCE [LARGE SCALE GENOMIC DNA]</scope>
    <source>
        <strain evidence="5 6">NPDC020863</strain>
    </source>
</reference>
<dbReference type="InterPro" id="IPR020845">
    <property type="entry name" value="AMP-binding_CS"/>
</dbReference>
<dbReference type="Pfam" id="PF00501">
    <property type="entry name" value="AMP-binding"/>
    <property type="match status" value="1"/>
</dbReference>
<dbReference type="SUPFAM" id="SSF56801">
    <property type="entry name" value="Acetyl-CoA synthetase-like"/>
    <property type="match status" value="1"/>
</dbReference>
<dbReference type="InterPro" id="IPR045851">
    <property type="entry name" value="AMP-bd_C_sf"/>
</dbReference>
<dbReference type="PANTHER" id="PTHR24096">
    <property type="entry name" value="LONG-CHAIN-FATTY-ACID--COA LIGASE"/>
    <property type="match status" value="1"/>
</dbReference>
<gene>
    <name evidence="5" type="ORF">ACI2L5_04840</name>
</gene>
<accession>A0ABW8LE94</accession>
<proteinExistence type="inferred from homology"/>
<dbReference type="PANTHER" id="PTHR24096:SF149">
    <property type="entry name" value="AMP-BINDING DOMAIN-CONTAINING PROTEIN-RELATED"/>
    <property type="match status" value="1"/>
</dbReference>
<dbReference type="InterPro" id="IPR042099">
    <property type="entry name" value="ANL_N_sf"/>
</dbReference>
<dbReference type="Gene3D" id="3.30.300.30">
    <property type="match status" value="1"/>
</dbReference>
<dbReference type="Gene3D" id="3.40.50.12780">
    <property type="entry name" value="N-terminal domain of ligase-like"/>
    <property type="match status" value="1"/>
</dbReference>
<feature type="domain" description="AMP-binding enzyme C-terminal" evidence="4">
    <location>
        <begin position="440"/>
        <end position="513"/>
    </location>
</feature>
<dbReference type="InterPro" id="IPR025110">
    <property type="entry name" value="AMP-bd_C"/>
</dbReference>
<name>A0ABW8LE94_9ACTN</name>
<feature type="domain" description="AMP-dependent synthetase/ligase" evidence="3">
    <location>
        <begin position="25"/>
        <end position="387"/>
    </location>
</feature>
<dbReference type="Pfam" id="PF13193">
    <property type="entry name" value="AMP-binding_C"/>
    <property type="match status" value="1"/>
</dbReference>
<keyword evidence="2" id="KW-0436">Ligase</keyword>
<organism evidence="5 6">
    <name type="scientific">Streptomyces milbemycinicus</name>
    <dbReference type="NCBI Taxonomy" id="476552"/>
    <lineage>
        <taxon>Bacteria</taxon>
        <taxon>Bacillati</taxon>
        <taxon>Actinomycetota</taxon>
        <taxon>Actinomycetes</taxon>
        <taxon>Kitasatosporales</taxon>
        <taxon>Streptomycetaceae</taxon>
        <taxon>Streptomyces</taxon>
    </lineage>
</organism>
<dbReference type="InterPro" id="IPR000873">
    <property type="entry name" value="AMP-dep_synth/lig_dom"/>
</dbReference>
<comment type="caution">
    <text evidence="5">The sequence shown here is derived from an EMBL/GenBank/DDBJ whole genome shotgun (WGS) entry which is preliminary data.</text>
</comment>
<evidence type="ECO:0000256" key="1">
    <source>
        <dbReference type="ARBA" id="ARBA00006432"/>
    </source>
</evidence>
<keyword evidence="6" id="KW-1185">Reference proteome</keyword>
<protein>
    <submittedName>
        <fullName evidence="5">AMP-binding protein</fullName>
    </submittedName>
</protein>
<evidence type="ECO:0000259" key="4">
    <source>
        <dbReference type="Pfam" id="PF13193"/>
    </source>
</evidence>
<dbReference type="Proteomes" id="UP001620295">
    <property type="component" value="Unassembled WGS sequence"/>
</dbReference>
<dbReference type="PROSITE" id="PS00455">
    <property type="entry name" value="AMP_BINDING"/>
    <property type="match status" value="1"/>
</dbReference>
<comment type="similarity">
    <text evidence="1">Belongs to the ATP-dependent AMP-binding enzyme family.</text>
</comment>
<dbReference type="RefSeq" id="WP_358633398.1">
    <property type="nucleotide sequence ID" value="NZ_JBFAEV010000004.1"/>
</dbReference>
<sequence>MTAAGWNVDAAVGQRNLADIVWGTGQGDGVALIEHPTGRTHRYQDLLLDSRRFAAALLRRGLRPGESVAIICDNSGEFIASYYGTLWAGGVVLPLEPLGSGNEWHTALEHSRPRFAVVTAAVWQKLEGQAFADSFQHVFVIGEGGTRSASPTVEAVEAADWDQMLGAEPATAVAEGGGRTAVLAASSGSSGTPKQIVLTHRNLAANILQVDHVHRLTADDVVLGITPFRHLYGMQISMNRTVHARGTLVSLATPFSAENLLDAVQRHRVTVAYVVPSVLAELARFPDIERYDTSSLRMLHSGGAPLPLAIAETCARVLGAEVVQSYGMTEAGGCTHAPPDGSPSPPGSIGVPIPGTQTRLVDPDTGLDVGNGAAGEIWIRGPQISPGCLRGPDSIVPVVDADGWLHTGDIGRSDARGYVTITGRCKQLIKYKGHQVAPAELEAILLGHPDVGDAVVVGVPDEAVGEIPKAYVVLSAPVPLDEVSAYVAERVAPYKKIRRIEAVPSIPRSPMGKVLRDALGSDR</sequence>
<evidence type="ECO:0000256" key="2">
    <source>
        <dbReference type="ARBA" id="ARBA00022598"/>
    </source>
</evidence>
<evidence type="ECO:0000313" key="5">
    <source>
        <dbReference type="EMBL" id="MFK4264247.1"/>
    </source>
</evidence>
<evidence type="ECO:0000313" key="6">
    <source>
        <dbReference type="Proteomes" id="UP001620295"/>
    </source>
</evidence>
<evidence type="ECO:0000259" key="3">
    <source>
        <dbReference type="Pfam" id="PF00501"/>
    </source>
</evidence>